<keyword evidence="4" id="KW-0539">Nucleus</keyword>
<dbReference type="InterPro" id="IPR011989">
    <property type="entry name" value="ARM-like"/>
</dbReference>
<comment type="similarity">
    <text evidence="3">Belongs to the IPI1/TEX10 family.</text>
</comment>
<evidence type="ECO:0000256" key="1">
    <source>
        <dbReference type="ARBA" id="ARBA00004604"/>
    </source>
</evidence>
<evidence type="ECO:0000313" key="7">
    <source>
        <dbReference type="EMBL" id="PIK62541.1"/>
    </source>
</evidence>
<accession>A0A2G8LQP3</accession>
<dbReference type="GO" id="GO:0071339">
    <property type="term" value="C:MLL1 complex"/>
    <property type="evidence" value="ECO:0007669"/>
    <property type="project" value="TreeGrafter"/>
</dbReference>
<dbReference type="Proteomes" id="UP000230750">
    <property type="component" value="Unassembled WGS sequence"/>
</dbReference>
<proteinExistence type="inferred from homology"/>
<gene>
    <name evidence="7" type="ORF">BSL78_00547</name>
</gene>
<dbReference type="Pfam" id="PF25781">
    <property type="entry name" value="TPR_TEX10"/>
    <property type="match status" value="1"/>
</dbReference>
<evidence type="ECO:0000256" key="4">
    <source>
        <dbReference type="ARBA" id="ARBA00023242"/>
    </source>
</evidence>
<dbReference type="STRING" id="307972.A0A2G8LQP3"/>
<dbReference type="InterPro" id="IPR024679">
    <property type="entry name" value="Ipi1_N"/>
</dbReference>
<feature type="domain" description="TEX10-like TPR repeats" evidence="6">
    <location>
        <begin position="532"/>
        <end position="898"/>
    </location>
</feature>
<dbReference type="InterPro" id="IPR016024">
    <property type="entry name" value="ARM-type_fold"/>
</dbReference>
<dbReference type="Gene3D" id="1.25.10.10">
    <property type="entry name" value="Leucine-rich Repeat Variant"/>
    <property type="match status" value="1"/>
</dbReference>
<dbReference type="EMBL" id="MRZV01000010">
    <property type="protein sequence ID" value="PIK62541.1"/>
    <property type="molecule type" value="Genomic_DNA"/>
</dbReference>
<feature type="domain" description="Pre-rRNA-processing protein Ipi1 N-terminal" evidence="5">
    <location>
        <begin position="139"/>
        <end position="235"/>
    </location>
</feature>
<dbReference type="PANTHER" id="PTHR16056:SF2">
    <property type="entry name" value="TESTIS-EXPRESSED PROTEIN 10"/>
    <property type="match status" value="1"/>
</dbReference>
<dbReference type="InterPro" id="IPR057949">
    <property type="entry name" value="TPR_TEX10"/>
</dbReference>
<dbReference type="OrthoDB" id="361362at2759"/>
<evidence type="ECO:0000259" key="6">
    <source>
        <dbReference type="Pfam" id="PF25781"/>
    </source>
</evidence>
<evidence type="ECO:0000256" key="2">
    <source>
        <dbReference type="ARBA" id="ARBA00004642"/>
    </source>
</evidence>
<organism evidence="7 8">
    <name type="scientific">Stichopus japonicus</name>
    <name type="common">Sea cucumber</name>
    <dbReference type="NCBI Taxonomy" id="307972"/>
    <lineage>
        <taxon>Eukaryota</taxon>
        <taxon>Metazoa</taxon>
        <taxon>Echinodermata</taxon>
        <taxon>Eleutherozoa</taxon>
        <taxon>Echinozoa</taxon>
        <taxon>Holothuroidea</taxon>
        <taxon>Aspidochirotacea</taxon>
        <taxon>Aspidochirotida</taxon>
        <taxon>Stichopodidae</taxon>
        <taxon>Apostichopus</taxon>
    </lineage>
</organism>
<comment type="caution">
    <text evidence="7">The sequence shown here is derived from an EMBL/GenBank/DDBJ whole genome shotgun (WGS) entry which is preliminary data.</text>
</comment>
<keyword evidence="8" id="KW-1185">Reference proteome</keyword>
<reference evidence="7 8" key="1">
    <citation type="journal article" date="2017" name="PLoS Biol.">
        <title>The sea cucumber genome provides insights into morphological evolution and visceral regeneration.</title>
        <authorList>
            <person name="Zhang X."/>
            <person name="Sun L."/>
            <person name="Yuan J."/>
            <person name="Sun Y."/>
            <person name="Gao Y."/>
            <person name="Zhang L."/>
            <person name="Li S."/>
            <person name="Dai H."/>
            <person name="Hamel J.F."/>
            <person name="Liu C."/>
            <person name="Yu Y."/>
            <person name="Liu S."/>
            <person name="Lin W."/>
            <person name="Guo K."/>
            <person name="Jin S."/>
            <person name="Xu P."/>
            <person name="Storey K.B."/>
            <person name="Huan P."/>
            <person name="Zhang T."/>
            <person name="Zhou Y."/>
            <person name="Zhang J."/>
            <person name="Lin C."/>
            <person name="Li X."/>
            <person name="Xing L."/>
            <person name="Huo D."/>
            <person name="Sun M."/>
            <person name="Wang L."/>
            <person name="Mercier A."/>
            <person name="Li F."/>
            <person name="Yang H."/>
            <person name="Xiang J."/>
        </authorList>
    </citation>
    <scope>NUCLEOTIDE SEQUENCE [LARGE SCALE GENOMIC DNA]</scope>
    <source>
        <strain evidence="7">Shaxun</strain>
        <tissue evidence="7">Muscle</tissue>
    </source>
</reference>
<dbReference type="AlphaFoldDB" id="A0A2G8LQP3"/>
<evidence type="ECO:0000313" key="8">
    <source>
        <dbReference type="Proteomes" id="UP000230750"/>
    </source>
</evidence>
<name>A0A2G8LQP3_STIJA</name>
<dbReference type="Pfam" id="PF12333">
    <property type="entry name" value="Ipi1_N"/>
    <property type="match status" value="1"/>
</dbReference>
<protein>
    <submittedName>
        <fullName evidence="7">Putative testis-expressed sequence 10 protein-like</fullName>
    </submittedName>
</protein>
<evidence type="ECO:0000259" key="5">
    <source>
        <dbReference type="Pfam" id="PF12333"/>
    </source>
</evidence>
<evidence type="ECO:0000256" key="3">
    <source>
        <dbReference type="ARBA" id="ARBA00006427"/>
    </source>
</evidence>
<dbReference type="PANTHER" id="PTHR16056">
    <property type="entry name" value="REGULATOR OF MICROTUBULE DYNAMICS PROTEIN"/>
    <property type="match status" value="1"/>
</dbReference>
<comment type="subcellular location">
    <subcellularLocation>
        <location evidence="1">Nucleus</location>
        <location evidence="1">Nucleolus</location>
    </subcellularLocation>
    <subcellularLocation>
        <location evidence="2">Nucleus</location>
        <location evidence="2">Nucleoplasm</location>
    </subcellularLocation>
</comment>
<dbReference type="SUPFAM" id="SSF48371">
    <property type="entry name" value="ARM repeat"/>
    <property type="match status" value="2"/>
</dbReference>
<sequence length="904" mass="103178">MGKSSRKNKEKKKDFQKVKLKVGKKKPMPDNFTNTAFKSQSVLMKEQFKVVDGAIPQTKKKQTIEDLLCTINHYNAKVRTSTLMGLKELLVANNHLIQDNLAALIQNVAHTFTDKDRDVRQAGHPVMQQVVKNIPSNLMVPFFPTMCAHLCCAMTHLQEDIQLDALTILDLLLVHYPSLVITRSKELLTNFIHQISQQGGHYDGAETVQLNISPGNKSSGQKWRVQVLQRLRSFLSAIVDNKLTSAPHHIKQSQVEEKSIIVSSQQVFVGIYKDRDILKHGNNETSTIRSLSQQTDITSQDFTSNMKEVVEFVHKVIPLILQCWMEARPNLHGNQQDGLCLTPWSIQTLHGVLSVMHLLWKWLELLSQEHQQVEILRDIQKVYEKKLLKAFFSNFPYSVQEGGTGRYQQNTPKMLVSVQEVNVLVCGVVSYLISPGQKQGWTFKLMKYVRNALEGDGQLSTEHAQMLLIIVERLMRNVINKDSKLTLLEALIIFYQNSHIMSQNKRLAMACIADMTLVAHKKPSDLTTTPLMAQFVTSLPTLLIELHSRKLDTSHHALNILLRSAAIVHPSAASCIQDSFQTLLVHIRSTECLNLWISRRTSKTTCGASPLMKKIDLVSFKMLCSAFLSPTVSVLVVTYAVQILTCKLLYSDELPFDLTHFVSFLITLSLGHQMEELLSLQQNEIVDQSQVSSQCSHLQLMKDTAESLVKSKKVCQVVCQSLRLISEDTTWKVFQQVTAKLLAQFTTIPFSSAYGIIFMTCEYLPSYYVRDDFVSQFIQLMVSVLCRTVRDYSADFMEDSWEEVLWKLAMDVLIRWNHLLPDIFSHFRTVVENYENKEQLRLIAVIVIRLLQTEDLKQVLIKNVTKLADFMQAIQIATKHFDETRWLAELRYQSDLFLGSTSHR</sequence>